<evidence type="ECO:0000256" key="2">
    <source>
        <dbReference type="ARBA" id="ARBA00004924"/>
    </source>
</evidence>
<dbReference type="InParanoid" id="A0A507ASA4"/>
<organism evidence="11 12">
    <name type="scientific">Thyridium curvatum</name>
    <dbReference type="NCBI Taxonomy" id="1093900"/>
    <lineage>
        <taxon>Eukaryota</taxon>
        <taxon>Fungi</taxon>
        <taxon>Dikarya</taxon>
        <taxon>Ascomycota</taxon>
        <taxon>Pezizomycotina</taxon>
        <taxon>Sordariomycetes</taxon>
        <taxon>Sordariomycetidae</taxon>
        <taxon>Thyridiales</taxon>
        <taxon>Thyridiaceae</taxon>
        <taxon>Thyridium</taxon>
    </lineage>
</organism>
<dbReference type="GO" id="GO:0016491">
    <property type="term" value="F:oxidoreductase activity"/>
    <property type="evidence" value="ECO:0007669"/>
    <property type="project" value="UniProtKB-KW"/>
</dbReference>
<dbReference type="EC" id="1.14.13.196" evidence="4"/>
<comment type="pathway">
    <text evidence="2">Siderophore biosynthesis.</text>
</comment>
<evidence type="ECO:0000256" key="6">
    <source>
        <dbReference type="ARBA" id="ARBA00022827"/>
    </source>
</evidence>
<reference evidence="11 12" key="1">
    <citation type="submission" date="2019-06" db="EMBL/GenBank/DDBJ databases">
        <title>Draft genome sequence of the filamentous fungus Phialemoniopsis curvata isolated from diesel fuel.</title>
        <authorList>
            <person name="Varaljay V.A."/>
            <person name="Lyon W.J."/>
            <person name="Crouch A.L."/>
            <person name="Drake C.E."/>
            <person name="Hollomon J.M."/>
            <person name="Nadeau L.J."/>
            <person name="Nunn H.S."/>
            <person name="Stevenson B.S."/>
            <person name="Bojanowski C.L."/>
            <person name="Crookes-Goodson W.J."/>
        </authorList>
    </citation>
    <scope>NUCLEOTIDE SEQUENCE [LARGE SCALE GENOMIC DNA]</scope>
    <source>
        <strain evidence="11 12">D216</strain>
    </source>
</reference>
<evidence type="ECO:0000256" key="9">
    <source>
        <dbReference type="ARBA" id="ARBA00047598"/>
    </source>
</evidence>
<comment type="catalytic activity">
    <reaction evidence="9">
        <text>L-ornithine + NADPH + O2 = N(5)-hydroxy-L-ornithine + NADP(+) + H2O</text>
        <dbReference type="Rhea" id="RHEA:41508"/>
        <dbReference type="ChEBI" id="CHEBI:15377"/>
        <dbReference type="ChEBI" id="CHEBI:15379"/>
        <dbReference type="ChEBI" id="CHEBI:46911"/>
        <dbReference type="ChEBI" id="CHEBI:57783"/>
        <dbReference type="ChEBI" id="CHEBI:58349"/>
        <dbReference type="ChEBI" id="CHEBI:78275"/>
        <dbReference type="EC" id="1.14.13.196"/>
    </reaction>
</comment>
<keyword evidence="5" id="KW-0285">Flavoprotein</keyword>
<dbReference type="Gene3D" id="3.50.50.60">
    <property type="entry name" value="FAD/NAD(P)-binding domain"/>
    <property type="match status" value="1"/>
</dbReference>
<name>A0A507ASA4_9PEZI</name>
<dbReference type="InterPro" id="IPR050346">
    <property type="entry name" value="FMO-like"/>
</dbReference>
<keyword evidence="8" id="KW-0560">Oxidoreductase</keyword>
<dbReference type="PANTHER" id="PTHR23023">
    <property type="entry name" value="DIMETHYLANILINE MONOOXYGENASE"/>
    <property type="match status" value="1"/>
</dbReference>
<evidence type="ECO:0000256" key="1">
    <source>
        <dbReference type="ARBA" id="ARBA00001974"/>
    </source>
</evidence>
<keyword evidence="6" id="KW-0274">FAD</keyword>
<comment type="cofactor">
    <cofactor evidence="1">
        <name>FAD</name>
        <dbReference type="ChEBI" id="CHEBI:57692"/>
    </cofactor>
</comment>
<gene>
    <name evidence="11" type="ORF">E0L32_010985</name>
</gene>
<protein>
    <recommendedName>
        <fullName evidence="4">L-ornithine N(5)-monooxygenase [NAD(P)H]</fullName>
        <ecNumber evidence="4">1.14.13.196</ecNumber>
    </recommendedName>
</protein>
<keyword evidence="7" id="KW-0521">NADP</keyword>
<comment type="similarity">
    <text evidence="3">Belongs to the lysine N(6)-hydroxylase/L-ornithine N(5)-oxygenase family.</text>
</comment>
<sequence>MEEFDCVVIGAGMSSLVPLRGTKGWYGIAAAKQFHCTQPGARLAVFDSQSSIGGTWADERLYPGLRSNNLVGTYEFPDFPMDEASFGVAPGRYIPGAVVNRYLKAYAVHFGVDPFVRLGTKVVRADYLDEHEGGGWRLAVSPGSGRNYEVRARRLIMATGLTSEAFLPHFQGQEEYGGRIFHSKHFLQNKDTLETARRVTVFGATKFAYDAVFAYTQAGVEVDWIIRYTRMLSWLSPCIWGDSDGYGAVRRFLHGTAVGRFITDTYWKILSSDTLALCGFDKHPETAKLKPWIPAMWVGTSFSIFNYEMDFLELVRKGDLVKVHVGEIDHLSPGKVHLADGTELESDALVANTGWKHVPPIAFGGAGSLEAQLGMPHQPVAREEAPAQSGGDDHDHDSDLASRWDLIDRADEEILSRFPRLRDQPVWNKGYVPLTAQKGIDSGGDEAGDPCRPRTPWMLHRFMVPAHPKFLARRDVAFVGVVANFSNTLTAHLQGLWVSAYFQGRLVRERDPAARVAASGSGSAELERLRYETVLVNRFGRWRYPTDWGSKAPSFIFDAVPYLDQLQLDLGLEPHRKKGFLAEWYSPYRAGDYRTVTEEWMAKQG</sequence>
<evidence type="ECO:0000313" key="11">
    <source>
        <dbReference type="EMBL" id="TPX07090.1"/>
    </source>
</evidence>
<dbReference type="Pfam" id="PF13434">
    <property type="entry name" value="Lys_Orn_oxgnase"/>
    <property type="match status" value="1"/>
</dbReference>
<evidence type="ECO:0000256" key="8">
    <source>
        <dbReference type="ARBA" id="ARBA00023002"/>
    </source>
</evidence>
<evidence type="ECO:0000256" key="3">
    <source>
        <dbReference type="ARBA" id="ARBA00007588"/>
    </source>
</evidence>
<dbReference type="AlphaFoldDB" id="A0A507ASA4"/>
<dbReference type="InterPro" id="IPR025700">
    <property type="entry name" value="Lys/Orn_oxygenase"/>
</dbReference>
<dbReference type="EMBL" id="SKBQ01000095">
    <property type="protein sequence ID" value="TPX07090.1"/>
    <property type="molecule type" value="Genomic_DNA"/>
</dbReference>
<dbReference type="GeneID" id="41978432"/>
<dbReference type="OrthoDB" id="2915840at2759"/>
<comment type="catalytic activity">
    <reaction evidence="10">
        <text>L-ornithine + NADH + O2 = N(5)-hydroxy-L-ornithine + NAD(+) + H2O</text>
        <dbReference type="Rhea" id="RHEA:41512"/>
        <dbReference type="ChEBI" id="CHEBI:15377"/>
        <dbReference type="ChEBI" id="CHEBI:15379"/>
        <dbReference type="ChEBI" id="CHEBI:46911"/>
        <dbReference type="ChEBI" id="CHEBI:57540"/>
        <dbReference type="ChEBI" id="CHEBI:57945"/>
        <dbReference type="ChEBI" id="CHEBI:78275"/>
        <dbReference type="EC" id="1.14.13.196"/>
    </reaction>
</comment>
<proteinExistence type="inferred from homology"/>
<comment type="caution">
    <text evidence="11">The sequence shown here is derived from an EMBL/GenBank/DDBJ whole genome shotgun (WGS) entry which is preliminary data.</text>
</comment>
<keyword evidence="12" id="KW-1185">Reference proteome</keyword>
<evidence type="ECO:0000256" key="5">
    <source>
        <dbReference type="ARBA" id="ARBA00022630"/>
    </source>
</evidence>
<dbReference type="RefSeq" id="XP_030988801.1">
    <property type="nucleotide sequence ID" value="XM_031133665.1"/>
</dbReference>
<evidence type="ECO:0000256" key="7">
    <source>
        <dbReference type="ARBA" id="ARBA00022857"/>
    </source>
</evidence>
<dbReference type="InterPro" id="IPR036188">
    <property type="entry name" value="FAD/NAD-bd_sf"/>
</dbReference>
<evidence type="ECO:0000313" key="12">
    <source>
        <dbReference type="Proteomes" id="UP000319257"/>
    </source>
</evidence>
<evidence type="ECO:0000256" key="4">
    <source>
        <dbReference type="ARBA" id="ARBA00012881"/>
    </source>
</evidence>
<evidence type="ECO:0000256" key="10">
    <source>
        <dbReference type="ARBA" id="ARBA00049248"/>
    </source>
</evidence>
<accession>A0A507ASA4</accession>
<dbReference type="Proteomes" id="UP000319257">
    <property type="component" value="Unassembled WGS sequence"/>
</dbReference>
<dbReference type="SUPFAM" id="SSF51905">
    <property type="entry name" value="FAD/NAD(P)-binding domain"/>
    <property type="match status" value="2"/>
</dbReference>